<dbReference type="GeneID" id="85485379"/>
<dbReference type="EMBL" id="FOJN01000004">
    <property type="protein sequence ID" value="SFA47567.1"/>
    <property type="molecule type" value="Genomic_DNA"/>
</dbReference>
<name>A0A1I0T7A3_9NOCA</name>
<keyword evidence="1" id="KW-0732">Signal</keyword>
<dbReference type="AlphaFoldDB" id="A0A1I0T7A3"/>
<keyword evidence="5" id="KW-1185">Reference proteome</keyword>
<proteinExistence type="predicted"/>
<dbReference type="RefSeq" id="WP_068099384.1">
    <property type="nucleotide sequence ID" value="NZ_FOJN01000004.1"/>
</dbReference>
<dbReference type="EMBL" id="JABUKG010000015">
    <property type="protein sequence ID" value="MBY6322024.1"/>
    <property type="molecule type" value="Genomic_DNA"/>
</dbReference>
<reference evidence="2 5" key="2">
    <citation type="submission" date="2020-06" db="EMBL/GenBank/DDBJ databases">
        <title>Taxonomy, biology and ecology of Rhodococcus bacteria occurring in California pistachio and other woody hosts as revealed by genome sequence analyses.</title>
        <authorList>
            <person name="Gai Y."/>
            <person name="Riely B."/>
        </authorList>
    </citation>
    <scope>NUCLEOTIDE SEQUENCE [LARGE SCALE GENOMIC DNA]</scope>
    <source>
        <strain evidence="2 5">BP-284</strain>
    </source>
</reference>
<evidence type="ECO:0008006" key="6">
    <source>
        <dbReference type="Google" id="ProtNLM"/>
    </source>
</evidence>
<reference evidence="3 4" key="1">
    <citation type="submission" date="2016-10" db="EMBL/GenBank/DDBJ databases">
        <authorList>
            <person name="de Groot N.N."/>
        </authorList>
    </citation>
    <scope>NUCLEOTIDE SEQUENCE [LARGE SCALE GENOMIC DNA]</scope>
    <source>
        <strain evidence="3 4">DSM 44908</strain>
    </source>
</reference>
<dbReference type="Proteomes" id="UP001520140">
    <property type="component" value="Unassembled WGS sequence"/>
</dbReference>
<evidence type="ECO:0000313" key="4">
    <source>
        <dbReference type="Proteomes" id="UP000182054"/>
    </source>
</evidence>
<dbReference type="OrthoDB" id="9990040at2"/>
<accession>A0A1I0T7A3</accession>
<dbReference type="Proteomes" id="UP000182054">
    <property type="component" value="Unassembled WGS sequence"/>
</dbReference>
<evidence type="ECO:0000313" key="5">
    <source>
        <dbReference type="Proteomes" id="UP001520140"/>
    </source>
</evidence>
<organism evidence="3 4">
    <name type="scientific">Rhodococcoides kroppenstedtii</name>
    <dbReference type="NCBI Taxonomy" id="293050"/>
    <lineage>
        <taxon>Bacteria</taxon>
        <taxon>Bacillati</taxon>
        <taxon>Actinomycetota</taxon>
        <taxon>Actinomycetes</taxon>
        <taxon>Mycobacteriales</taxon>
        <taxon>Nocardiaceae</taxon>
        <taxon>Rhodococcoides</taxon>
    </lineage>
</organism>
<gene>
    <name evidence="2" type="ORF">HQ605_14450</name>
    <name evidence="3" type="ORF">SAMN05444374_104228</name>
</gene>
<protein>
    <recommendedName>
        <fullName evidence="6">Small secreted domain</fullName>
    </recommendedName>
</protein>
<feature type="signal peptide" evidence="1">
    <location>
        <begin position="1"/>
        <end position="27"/>
    </location>
</feature>
<evidence type="ECO:0000256" key="1">
    <source>
        <dbReference type="SAM" id="SignalP"/>
    </source>
</evidence>
<evidence type="ECO:0000313" key="3">
    <source>
        <dbReference type="EMBL" id="SFA47567.1"/>
    </source>
</evidence>
<evidence type="ECO:0000313" key="2">
    <source>
        <dbReference type="EMBL" id="MBY6322024.1"/>
    </source>
</evidence>
<feature type="chain" id="PRO_5038602125" description="Small secreted domain" evidence="1">
    <location>
        <begin position="28"/>
        <end position="129"/>
    </location>
</feature>
<sequence>MQARRRSTLGGGLTVAAIAFGVWSTVAAGTASAETVTPPAIAQAPSAEYTVPEYTAAGCILSNDDGGCVGSGVYSQITSGGSKGAAAGAVGGCVTGAAAGGVGCGPGALTGATGGLVAGAVGGVLGGLF</sequence>